<evidence type="ECO:0000313" key="7">
    <source>
        <dbReference type="EMBL" id="MCB5226644.1"/>
    </source>
</evidence>
<evidence type="ECO:0000256" key="3">
    <source>
        <dbReference type="ARBA" id="ARBA00023012"/>
    </source>
</evidence>
<keyword evidence="4" id="KW-0238">DNA-binding</keyword>
<dbReference type="Gene3D" id="1.10.8.60">
    <property type="match status" value="1"/>
</dbReference>
<proteinExistence type="predicted"/>
<dbReference type="SUPFAM" id="SSF46689">
    <property type="entry name" value="Homeodomain-like"/>
    <property type="match status" value="1"/>
</dbReference>
<evidence type="ECO:0000313" key="8">
    <source>
        <dbReference type="Proteomes" id="UP000633814"/>
    </source>
</evidence>
<dbReference type="SMART" id="SM00382">
    <property type="entry name" value="AAA"/>
    <property type="match status" value="1"/>
</dbReference>
<gene>
    <name evidence="7" type="ORF">JAO78_007415</name>
</gene>
<dbReference type="PANTHER" id="PTHR32071:SF95">
    <property type="entry name" value="DNA-BINDING TRANSCRIPTIONAL REGULATOR NTRC"/>
    <property type="match status" value="1"/>
</dbReference>
<dbReference type="PROSITE" id="PS50045">
    <property type="entry name" value="SIGMA54_INTERACT_4"/>
    <property type="match status" value="1"/>
</dbReference>
<dbReference type="InterPro" id="IPR003593">
    <property type="entry name" value="AAA+_ATPase"/>
</dbReference>
<keyword evidence="3" id="KW-0902">Two-component regulatory system</keyword>
<dbReference type="PROSITE" id="PS00676">
    <property type="entry name" value="SIGMA54_INTERACT_2"/>
    <property type="match status" value="1"/>
</dbReference>
<dbReference type="InterPro" id="IPR027417">
    <property type="entry name" value="P-loop_NTPase"/>
</dbReference>
<evidence type="ECO:0000256" key="5">
    <source>
        <dbReference type="ARBA" id="ARBA00023159"/>
    </source>
</evidence>
<name>A0ABS8C2U4_9ALTE</name>
<feature type="domain" description="Sigma-54 factor interaction" evidence="6">
    <location>
        <begin position="177"/>
        <end position="410"/>
    </location>
</feature>
<dbReference type="PANTHER" id="PTHR32071">
    <property type="entry name" value="TRANSCRIPTIONAL REGULATORY PROTEIN"/>
    <property type="match status" value="1"/>
</dbReference>
<sequence length="499" mass="54555">MNILISWLGKTDIDNMQANEPASIATLATKHSIIFDHIIILANTWEEHWDSYEKWLKKRLAVLHRPANVEIKNQSLNSPTDYQAVAAIMQKNLQALCRVENQVYINLTSGTPAMTAVSVLLGKGIYECHFLQSARDNTIEDVRIPFDFDATYAKAALSSISAKVVAGPKLSAAFDDMVSVSEAMQAVKHKAQRLAMTDLPALILGETGTGKEVLATAIHGASNRSAKPLKTVNCGALPENLVDSILFGHVKGAFTGANNDHAGLFEQANGGTLFLDEIGELTPAVQVKLLRALQQGEITRVGDSKTRQVDVRIIAATHRHLTEMVAEGTFREDLFYRIAVGVVELPALRNRTADIPELVKQIMAEINAVFAKLPEYKCKKISNPAIGFIKEQSWPGNIRALWNALNRAVLWADNTELSGADIQNALVETVKTTENTAVVPELVAGFDIQQYIDGIKENIVKAALGKTAGNKSKAAKLLGLANHQTLTNWMKQLHIDTEN</sequence>
<dbReference type="Proteomes" id="UP000633814">
    <property type="component" value="Unassembled WGS sequence"/>
</dbReference>
<dbReference type="InterPro" id="IPR058031">
    <property type="entry name" value="AAA_lid_NorR"/>
</dbReference>
<dbReference type="Pfam" id="PF25601">
    <property type="entry name" value="AAA_lid_14"/>
    <property type="match status" value="1"/>
</dbReference>
<dbReference type="InterPro" id="IPR009057">
    <property type="entry name" value="Homeodomain-like_sf"/>
</dbReference>
<dbReference type="InterPro" id="IPR002078">
    <property type="entry name" value="Sigma_54_int"/>
</dbReference>
<comment type="caution">
    <text evidence="7">The sequence shown here is derived from an EMBL/GenBank/DDBJ whole genome shotgun (WGS) entry which is preliminary data.</text>
</comment>
<dbReference type="EMBL" id="JAEINI020000004">
    <property type="protein sequence ID" value="MCB5226644.1"/>
    <property type="molecule type" value="Genomic_DNA"/>
</dbReference>
<dbReference type="CDD" id="cd00009">
    <property type="entry name" value="AAA"/>
    <property type="match status" value="1"/>
</dbReference>
<keyword evidence="2" id="KW-0067">ATP-binding</keyword>
<keyword evidence="1" id="KW-0547">Nucleotide-binding</keyword>
<evidence type="ECO:0000259" key="6">
    <source>
        <dbReference type="PROSITE" id="PS50045"/>
    </source>
</evidence>
<evidence type="ECO:0000256" key="4">
    <source>
        <dbReference type="ARBA" id="ARBA00023125"/>
    </source>
</evidence>
<dbReference type="InterPro" id="IPR025943">
    <property type="entry name" value="Sigma_54_int_dom_ATP-bd_2"/>
</dbReference>
<protein>
    <submittedName>
        <fullName evidence="7">Sigma-54 dependent transcriptional regulator</fullName>
    </submittedName>
</protein>
<dbReference type="Gene3D" id="3.40.50.300">
    <property type="entry name" value="P-loop containing nucleotide triphosphate hydrolases"/>
    <property type="match status" value="1"/>
</dbReference>
<evidence type="ECO:0000256" key="1">
    <source>
        <dbReference type="ARBA" id="ARBA00022741"/>
    </source>
</evidence>
<dbReference type="RefSeq" id="WP_226750741.1">
    <property type="nucleotide sequence ID" value="NZ_JAEINI020000004.1"/>
</dbReference>
<organism evidence="7 8">
    <name type="scientific">Alishewanella maricola</name>
    <dbReference type="NCBI Taxonomy" id="2795740"/>
    <lineage>
        <taxon>Bacteria</taxon>
        <taxon>Pseudomonadati</taxon>
        <taxon>Pseudomonadota</taxon>
        <taxon>Gammaproteobacteria</taxon>
        <taxon>Alteromonadales</taxon>
        <taxon>Alteromonadaceae</taxon>
        <taxon>Alishewanella</taxon>
    </lineage>
</organism>
<dbReference type="Pfam" id="PF00158">
    <property type="entry name" value="Sigma54_activat"/>
    <property type="match status" value="1"/>
</dbReference>
<accession>A0ABS8C2U4</accession>
<keyword evidence="8" id="KW-1185">Reference proteome</keyword>
<dbReference type="Gene3D" id="1.10.10.60">
    <property type="entry name" value="Homeodomain-like"/>
    <property type="match status" value="1"/>
</dbReference>
<reference evidence="7 8" key="1">
    <citation type="submission" date="2021-10" db="EMBL/GenBank/DDBJ databases">
        <title>Alishewanella koreense sp. nov. isolated from seawater of southwestern coast in South Korea and the proposal for the reclassification of Rheinheimera perlucida and Rheinheimera tuosuensis as Arsukibacterium perlucida and Arsukibacterium tuosuensis.</title>
        <authorList>
            <person name="Kim K.H."/>
            <person name="Ruan W."/>
            <person name="Kim K.R."/>
            <person name="Baek J.H."/>
            <person name="Jeon C.O."/>
        </authorList>
    </citation>
    <scope>NUCLEOTIDE SEQUENCE [LARGE SCALE GENOMIC DNA]</scope>
    <source>
        <strain evidence="7 8">16-MA</strain>
    </source>
</reference>
<evidence type="ECO:0000256" key="2">
    <source>
        <dbReference type="ARBA" id="ARBA00022840"/>
    </source>
</evidence>
<dbReference type="SUPFAM" id="SSF52540">
    <property type="entry name" value="P-loop containing nucleoside triphosphate hydrolases"/>
    <property type="match status" value="1"/>
</dbReference>
<keyword evidence="5" id="KW-0010">Activator</keyword>